<keyword evidence="2" id="KW-0472">Membrane</keyword>
<keyword evidence="2" id="KW-1133">Transmembrane helix</keyword>
<feature type="transmembrane region" description="Helical" evidence="2">
    <location>
        <begin position="60"/>
        <end position="78"/>
    </location>
</feature>
<feature type="transmembrane region" description="Helical" evidence="2">
    <location>
        <begin position="30"/>
        <end position="54"/>
    </location>
</feature>
<dbReference type="InterPro" id="IPR013099">
    <property type="entry name" value="K_chnl_dom"/>
</dbReference>
<dbReference type="SUPFAM" id="SSF81324">
    <property type="entry name" value="Voltage-gated potassium channels"/>
    <property type="match status" value="1"/>
</dbReference>
<reference evidence="4 5" key="1">
    <citation type="journal article" date="2016" name="Nat. Commun.">
        <title>Thousands of microbial genomes shed light on interconnected biogeochemical processes in an aquifer system.</title>
        <authorList>
            <person name="Anantharaman K."/>
            <person name="Brown C.T."/>
            <person name="Hug L.A."/>
            <person name="Sharon I."/>
            <person name="Castelle C.J."/>
            <person name="Probst A.J."/>
            <person name="Thomas B.C."/>
            <person name="Singh A."/>
            <person name="Wilkins M.J."/>
            <person name="Karaoz U."/>
            <person name="Brodie E.L."/>
            <person name="Williams K.H."/>
            <person name="Hubbard S.S."/>
            <person name="Banfield J.F."/>
        </authorList>
    </citation>
    <scope>NUCLEOTIDE SEQUENCE [LARGE SCALE GENOMIC DNA]</scope>
    <source>
        <strain evidence="5">RIFCSPHIGHO2_01_FULL_58_15</strain>
    </source>
</reference>
<feature type="transmembrane region" description="Helical" evidence="2">
    <location>
        <begin position="195"/>
        <end position="216"/>
    </location>
</feature>
<dbReference type="STRING" id="1802363.A2682_01725"/>
<dbReference type="EMBL" id="MHST01000022">
    <property type="protein sequence ID" value="OHA48292.1"/>
    <property type="molecule type" value="Genomic_DNA"/>
</dbReference>
<accession>A0A1G2PKZ5</accession>
<feature type="compositionally biased region" description="Basic and acidic residues" evidence="1">
    <location>
        <begin position="1"/>
        <end position="10"/>
    </location>
</feature>
<dbReference type="Proteomes" id="UP000178690">
    <property type="component" value="Unassembled WGS sequence"/>
</dbReference>
<evidence type="ECO:0000256" key="2">
    <source>
        <dbReference type="SAM" id="Phobius"/>
    </source>
</evidence>
<feature type="region of interest" description="Disordered" evidence="1">
    <location>
        <begin position="1"/>
        <end position="20"/>
    </location>
</feature>
<sequence>MNERRSHDRTPTNVSPGAHTRRRSDVADRIFFLFVLAMLPMLWLEYVTGVAAVWRELFHWYFLGIWALFALEFLVRFLRSDNRRVYFRRNWIEAVIVFFPFLRIIQLFRPVELAFVLIADRFARATPLFRINRFFQIVVVLVIISAVSSELILLFEKGYPESGIRTFGDALWWSTLGISTIGLGNVVPISAAGRALTLGLAVVGIFIFSVLTAQFADLFITEERIQEALGKGSHSAADQRMVLEKLDRIEERLAHMEQGGGTRDDGPQRTDRL</sequence>
<comment type="caution">
    <text evidence="4">The sequence shown here is derived from an EMBL/GenBank/DDBJ whole genome shotgun (WGS) entry which is preliminary data.</text>
</comment>
<feature type="transmembrane region" description="Helical" evidence="2">
    <location>
        <begin position="167"/>
        <end position="189"/>
    </location>
</feature>
<evidence type="ECO:0000259" key="3">
    <source>
        <dbReference type="Pfam" id="PF07885"/>
    </source>
</evidence>
<feature type="compositionally biased region" description="Basic and acidic residues" evidence="1">
    <location>
        <begin position="262"/>
        <end position="273"/>
    </location>
</feature>
<keyword evidence="2" id="KW-0812">Transmembrane</keyword>
<organism evidence="4 5">
    <name type="scientific">Terrybacteria sp. (strain RIFCSPHIGHO2_01_FULL_58_15)</name>
    <dbReference type="NCBI Taxonomy" id="1802363"/>
    <lineage>
        <taxon>Bacteria</taxon>
        <taxon>Candidatus Terryibacteriota</taxon>
    </lineage>
</organism>
<feature type="transmembrane region" description="Helical" evidence="2">
    <location>
        <begin position="134"/>
        <end position="155"/>
    </location>
</feature>
<feature type="region of interest" description="Disordered" evidence="1">
    <location>
        <begin position="254"/>
        <end position="273"/>
    </location>
</feature>
<evidence type="ECO:0000313" key="4">
    <source>
        <dbReference type="EMBL" id="OHA48292.1"/>
    </source>
</evidence>
<dbReference type="AlphaFoldDB" id="A0A1G2PKZ5"/>
<evidence type="ECO:0000256" key="1">
    <source>
        <dbReference type="SAM" id="MobiDB-lite"/>
    </source>
</evidence>
<dbReference type="PRINTS" id="PR00173">
    <property type="entry name" value="EDTRNSPORT"/>
</dbReference>
<dbReference type="Gene3D" id="1.10.287.70">
    <property type="match status" value="1"/>
</dbReference>
<evidence type="ECO:0000313" key="5">
    <source>
        <dbReference type="Proteomes" id="UP000178690"/>
    </source>
</evidence>
<gene>
    <name evidence="4" type="ORF">A2682_01725</name>
</gene>
<dbReference type="Pfam" id="PF07885">
    <property type="entry name" value="Ion_trans_2"/>
    <property type="match status" value="1"/>
</dbReference>
<feature type="domain" description="Potassium channel" evidence="3">
    <location>
        <begin position="141"/>
        <end position="219"/>
    </location>
</feature>
<name>A0A1G2PKZ5_TERXR</name>
<proteinExistence type="predicted"/>
<protein>
    <recommendedName>
        <fullName evidence="3">Potassium channel domain-containing protein</fullName>
    </recommendedName>
</protein>